<feature type="compositionally biased region" description="Acidic residues" evidence="8">
    <location>
        <begin position="686"/>
        <end position="697"/>
    </location>
</feature>
<evidence type="ECO:0000256" key="5">
    <source>
        <dbReference type="ARBA" id="ARBA00025222"/>
    </source>
</evidence>
<evidence type="ECO:0000313" key="11">
    <source>
        <dbReference type="Proteomes" id="UP000292702"/>
    </source>
</evidence>
<comment type="similarity">
    <text evidence="2">Belongs to the actin family. ARP6 subfamily.</text>
</comment>
<feature type="domain" description="CRAL-TRIO" evidence="9">
    <location>
        <begin position="94"/>
        <end position="267"/>
    </location>
</feature>
<dbReference type="EMBL" id="RWJN01000069">
    <property type="protein sequence ID" value="TCD68340.1"/>
    <property type="molecule type" value="Genomic_DNA"/>
</dbReference>
<evidence type="ECO:0000256" key="7">
    <source>
        <dbReference type="ARBA" id="ARBA00073820"/>
    </source>
</evidence>
<dbReference type="GO" id="GO:0005737">
    <property type="term" value="C:cytoplasm"/>
    <property type="evidence" value="ECO:0007669"/>
    <property type="project" value="UniProtKB-SubCell"/>
</dbReference>
<feature type="compositionally biased region" description="Basic residues" evidence="8">
    <location>
        <begin position="704"/>
        <end position="718"/>
    </location>
</feature>
<evidence type="ECO:0000256" key="2">
    <source>
        <dbReference type="ARBA" id="ARBA00005665"/>
    </source>
</evidence>
<evidence type="ECO:0000256" key="8">
    <source>
        <dbReference type="SAM" id="MobiDB-lite"/>
    </source>
</evidence>
<dbReference type="InterPro" id="IPR011074">
    <property type="entry name" value="CRAL/TRIO_N_dom"/>
</dbReference>
<dbReference type="Gene3D" id="3.30.420.40">
    <property type="match status" value="2"/>
</dbReference>
<comment type="caution">
    <text evidence="10">The sequence shown here is derived from an EMBL/GenBank/DDBJ whole genome shotgun (WGS) entry which is preliminary data.</text>
</comment>
<dbReference type="AlphaFoldDB" id="A0A4R0RIC8"/>
<dbReference type="Gene3D" id="3.90.640.10">
    <property type="entry name" value="Actin, Chain A, domain 4"/>
    <property type="match status" value="1"/>
</dbReference>
<feature type="region of interest" description="Disordered" evidence="8">
    <location>
        <begin position="1"/>
        <end position="23"/>
    </location>
</feature>
<dbReference type="PROSITE" id="PS50191">
    <property type="entry name" value="CRAL_TRIO"/>
    <property type="match status" value="1"/>
</dbReference>
<evidence type="ECO:0000256" key="3">
    <source>
        <dbReference type="ARBA" id="ARBA00018633"/>
    </source>
</evidence>
<dbReference type="SMART" id="SM01100">
    <property type="entry name" value="CRAL_TRIO_N"/>
    <property type="match status" value="1"/>
</dbReference>
<dbReference type="SUPFAM" id="SSF46938">
    <property type="entry name" value="CRAL/TRIO N-terminal domain"/>
    <property type="match status" value="1"/>
</dbReference>
<dbReference type="SUPFAM" id="SSF52087">
    <property type="entry name" value="CRAL/TRIO domain"/>
    <property type="match status" value="1"/>
</dbReference>
<reference evidence="10 11" key="1">
    <citation type="submission" date="2018-11" db="EMBL/GenBank/DDBJ databases">
        <title>Genome assembly of Steccherinum ochraceum LE-BIN_3174, the white-rot fungus of the Steccherinaceae family (The Residual Polyporoid clade, Polyporales, Basidiomycota).</title>
        <authorList>
            <person name="Fedorova T.V."/>
            <person name="Glazunova O.A."/>
            <person name="Landesman E.O."/>
            <person name="Moiseenko K.V."/>
            <person name="Psurtseva N.V."/>
            <person name="Savinova O.S."/>
            <person name="Shakhova N.V."/>
            <person name="Tyazhelova T.V."/>
            <person name="Vasina D.V."/>
        </authorList>
    </citation>
    <scope>NUCLEOTIDE SEQUENCE [LARGE SCALE GENOMIC DNA]</scope>
    <source>
        <strain evidence="10 11">LE-BIN_3174</strain>
    </source>
</reference>
<dbReference type="PANTHER" id="PTHR45657">
    <property type="entry name" value="CRAL-TRIO DOMAIN-CONTAINING PROTEIN YKL091C-RELATED"/>
    <property type="match status" value="1"/>
</dbReference>
<evidence type="ECO:0000259" key="9">
    <source>
        <dbReference type="PROSITE" id="PS50191"/>
    </source>
</evidence>
<dbReference type="InterPro" id="IPR004000">
    <property type="entry name" value="Actin"/>
</dbReference>
<dbReference type="InterPro" id="IPR001251">
    <property type="entry name" value="CRAL-TRIO_dom"/>
</dbReference>
<comment type="function">
    <text evidence="5">Component of the SWR1 complex which mediates the ATP-dependent exchange of histone H2A for the H2A variant HZT1 leading to transcriptional regulation of selected genes by chromatin remodeling. Involved in chromosome stability.</text>
</comment>
<dbReference type="InterPro" id="IPR036865">
    <property type="entry name" value="CRAL-TRIO_dom_sf"/>
</dbReference>
<dbReference type="InterPro" id="IPR043129">
    <property type="entry name" value="ATPase_NBD"/>
</dbReference>
<dbReference type="CDD" id="cd10210">
    <property type="entry name" value="ASKHA_NBD_Arp6"/>
    <property type="match status" value="1"/>
</dbReference>
<dbReference type="CDD" id="cd00170">
    <property type="entry name" value="SEC14"/>
    <property type="match status" value="1"/>
</dbReference>
<evidence type="ECO:0000313" key="10">
    <source>
        <dbReference type="EMBL" id="TCD68340.1"/>
    </source>
</evidence>
<proteinExistence type="inferred from homology"/>
<dbReference type="Gene3D" id="3.40.525.10">
    <property type="entry name" value="CRAL-TRIO lipid binding domain"/>
    <property type="match status" value="1"/>
</dbReference>
<comment type="subcellular location">
    <subcellularLocation>
        <location evidence="1">Cytoplasm</location>
    </subcellularLocation>
</comment>
<dbReference type="InterPro" id="IPR051026">
    <property type="entry name" value="PI/PC_transfer"/>
</dbReference>
<comment type="subunit">
    <text evidence="6">Component of the SWR1 chromatin remodeling complex.</text>
</comment>
<dbReference type="SUPFAM" id="SSF53067">
    <property type="entry name" value="Actin-like ATPase domain"/>
    <property type="match status" value="2"/>
</dbReference>
<dbReference type="STRING" id="92696.A0A4R0RIC8"/>
<gene>
    <name evidence="10" type="primary">ARP6</name>
    <name evidence="10" type="ORF">EIP91_010978</name>
</gene>
<keyword evidence="11" id="KW-1185">Reference proteome</keyword>
<organism evidence="10 11">
    <name type="scientific">Steccherinum ochraceum</name>
    <dbReference type="NCBI Taxonomy" id="92696"/>
    <lineage>
        <taxon>Eukaryota</taxon>
        <taxon>Fungi</taxon>
        <taxon>Dikarya</taxon>
        <taxon>Basidiomycota</taxon>
        <taxon>Agaricomycotina</taxon>
        <taxon>Agaricomycetes</taxon>
        <taxon>Polyporales</taxon>
        <taxon>Steccherinaceae</taxon>
        <taxon>Steccherinum</taxon>
    </lineage>
</organism>
<sequence length="718" mass="81142">MSMQPEITDTSYKPPPGRLGNLTPEQEQTLEKFKEELKAEGHFVPERMDDATLLKFLRARKFDLVKAKAMILATEKWRKDFGVDEIVASFDFKEAAEVDKYYPQYYHKMDKDGRPIYVERLGLLNINELYKITTKERQLKRLVYEYEKFLSDRLPACSKAVGHPVETCCSILDLKDVSLFNFWKVKDYIQEAAGIYQNHYPECMGKMYVLNAPFGFTTAYNVVKRWLDPVTVSKITVMGSDYKETLLAQIPAENLPREFGGECHCAEGYNGASTIKLGVLGIDKSPRIIPNGVFRSRGDKTTYVGKQLYDCNNFASLHHRLPFEKGYLVDWDIQKAVWDSLIYGGELGVDPGDASLLITEPYFDLPKLQDIYDQFVFEEYGFKAYHRCTPASMMPYGDLFRLRGHPAPECMLIVDSGFSFTHVVPILSGSVVWDAVKRIDVGGKLLTNHLKELVSFRQWDMMDETYIINDVKEACCYASQEFEQDLEACKIDARANPIVQEYILPDFSVPRPGHVRQPGEQLQESYQILYMNNERFSVPEVIFRPDDIGMEQSGLAATIAHSISLLPEDLQGMFWAHIGLIGGNTKFPGFRERLTTELRSLAPDNYAVEIYQAPEPIRSAYQAAVSFASHSSFSQHVVTKAEYDEFGSNVCRRKFGGTWRGAESSDVDATASSGAAGKGKGRAVEEDTDSESEEEEVVTVSAKRGTRGRGRGAGTKKK</sequence>
<dbReference type="Pfam" id="PF03765">
    <property type="entry name" value="CRAL_TRIO_N"/>
    <property type="match status" value="1"/>
</dbReference>
<evidence type="ECO:0000256" key="6">
    <source>
        <dbReference type="ARBA" id="ARBA00063309"/>
    </source>
</evidence>
<protein>
    <recommendedName>
        <fullName evidence="3">Actin-like protein ARP6</fullName>
    </recommendedName>
    <alternativeName>
        <fullName evidence="7">Actin-like protein arp6</fullName>
    </alternativeName>
</protein>
<dbReference type="Proteomes" id="UP000292702">
    <property type="component" value="Unassembled WGS sequence"/>
</dbReference>
<dbReference type="PANTHER" id="PTHR45657:SF1">
    <property type="entry name" value="CRAL-TRIO DOMAIN-CONTAINING PROTEIN YKL091C-RELATED"/>
    <property type="match status" value="1"/>
</dbReference>
<accession>A0A4R0RIC8</accession>
<dbReference type="PRINTS" id="PR00180">
    <property type="entry name" value="CRETINALDHBP"/>
</dbReference>
<evidence type="ECO:0000256" key="4">
    <source>
        <dbReference type="ARBA" id="ARBA00022490"/>
    </source>
</evidence>
<feature type="region of interest" description="Disordered" evidence="8">
    <location>
        <begin position="661"/>
        <end position="718"/>
    </location>
</feature>
<feature type="compositionally biased region" description="Polar residues" evidence="8">
    <location>
        <begin position="1"/>
        <end position="11"/>
    </location>
</feature>
<dbReference type="FunFam" id="3.90.640.10:FF:000014">
    <property type="entry name" value="Putative actin-related protein 6"/>
    <property type="match status" value="1"/>
</dbReference>
<dbReference type="OrthoDB" id="6220758at2759"/>
<dbReference type="GO" id="GO:0005634">
    <property type="term" value="C:nucleus"/>
    <property type="evidence" value="ECO:0007669"/>
    <property type="project" value="UniProtKB-ARBA"/>
</dbReference>
<dbReference type="InterPro" id="IPR036273">
    <property type="entry name" value="CRAL/TRIO_N_dom_sf"/>
</dbReference>
<name>A0A4R0RIC8_9APHY</name>
<evidence type="ECO:0000256" key="1">
    <source>
        <dbReference type="ARBA" id="ARBA00004496"/>
    </source>
</evidence>
<dbReference type="SMART" id="SM00268">
    <property type="entry name" value="ACTIN"/>
    <property type="match status" value="1"/>
</dbReference>
<dbReference type="Pfam" id="PF00650">
    <property type="entry name" value="CRAL_TRIO"/>
    <property type="match status" value="1"/>
</dbReference>
<dbReference type="Gene3D" id="2.30.36.70">
    <property type="entry name" value="Actin, Chain A, domain 2"/>
    <property type="match status" value="1"/>
</dbReference>
<keyword evidence="4" id="KW-0963">Cytoplasm</keyword>
<dbReference type="Pfam" id="PF00022">
    <property type="entry name" value="Actin"/>
    <property type="match status" value="1"/>
</dbReference>
<dbReference type="Gene3D" id="1.10.8.20">
    <property type="entry name" value="N-terminal domain of phosphatidylinositol transfer protein sec14p"/>
    <property type="match status" value="1"/>
</dbReference>
<dbReference type="SMART" id="SM00516">
    <property type="entry name" value="SEC14"/>
    <property type="match status" value="1"/>
</dbReference>